<dbReference type="SUPFAM" id="SSF55729">
    <property type="entry name" value="Acyl-CoA N-acyltransferases (Nat)"/>
    <property type="match status" value="1"/>
</dbReference>
<dbReference type="InterPro" id="IPR000182">
    <property type="entry name" value="GNAT_dom"/>
</dbReference>
<sequence>MIVASATDNGPTTWQPSAMSETTTSAAYEISTDPARLDADRIHRWLSTDAYWALGRSRHTQDGAIAGSLNFGVYDTASGEQIAYARVVTDHATFAWLCDVYVAPVARGRGLGTELVTAVRDHLAPLGLRRVMLATEDAHGVYEKVGFKSLENPLMWMSLDLQAPS</sequence>
<organism evidence="3 4">
    <name type="scientific">Streptomyces camponoticapitis</name>
    <dbReference type="NCBI Taxonomy" id="1616125"/>
    <lineage>
        <taxon>Bacteria</taxon>
        <taxon>Bacillati</taxon>
        <taxon>Actinomycetota</taxon>
        <taxon>Actinomycetes</taxon>
        <taxon>Kitasatosporales</taxon>
        <taxon>Streptomycetaceae</taxon>
        <taxon>Streptomyces</taxon>
    </lineage>
</organism>
<evidence type="ECO:0000313" key="3">
    <source>
        <dbReference type="EMBL" id="GGK07867.1"/>
    </source>
</evidence>
<dbReference type="CDD" id="cd04301">
    <property type="entry name" value="NAT_SF"/>
    <property type="match status" value="1"/>
</dbReference>
<reference evidence="4" key="1">
    <citation type="journal article" date="2019" name="Int. J. Syst. Evol. Microbiol.">
        <title>The Global Catalogue of Microorganisms (GCM) 10K type strain sequencing project: providing services to taxonomists for standard genome sequencing and annotation.</title>
        <authorList>
            <consortium name="The Broad Institute Genomics Platform"/>
            <consortium name="The Broad Institute Genome Sequencing Center for Infectious Disease"/>
            <person name="Wu L."/>
            <person name="Ma J."/>
        </authorList>
    </citation>
    <scope>NUCLEOTIDE SEQUENCE [LARGE SCALE GENOMIC DNA]</scope>
    <source>
        <strain evidence="4">CGMCC 4.7275</strain>
    </source>
</reference>
<evidence type="ECO:0000313" key="4">
    <source>
        <dbReference type="Proteomes" id="UP000660265"/>
    </source>
</evidence>
<dbReference type="Gene3D" id="3.40.630.30">
    <property type="match status" value="1"/>
</dbReference>
<dbReference type="PANTHER" id="PTHR43233">
    <property type="entry name" value="FAMILY N-ACETYLTRANSFERASE, PUTATIVE (AFU_ORTHOLOGUE AFUA_6G03350)-RELATED"/>
    <property type="match status" value="1"/>
</dbReference>
<dbReference type="PROSITE" id="PS51186">
    <property type="entry name" value="GNAT"/>
    <property type="match status" value="1"/>
</dbReference>
<feature type="domain" description="N-acetyltransferase" evidence="2">
    <location>
        <begin position="28"/>
        <end position="162"/>
    </location>
</feature>
<dbReference type="Proteomes" id="UP000660265">
    <property type="component" value="Unassembled WGS sequence"/>
</dbReference>
<keyword evidence="4" id="KW-1185">Reference proteome</keyword>
<dbReference type="Pfam" id="PF00583">
    <property type="entry name" value="Acetyltransf_1"/>
    <property type="match status" value="1"/>
</dbReference>
<dbReference type="EMBL" id="BMMV01000014">
    <property type="protein sequence ID" value="GGK07867.1"/>
    <property type="molecule type" value="Genomic_DNA"/>
</dbReference>
<evidence type="ECO:0000256" key="1">
    <source>
        <dbReference type="SAM" id="MobiDB-lite"/>
    </source>
</evidence>
<dbReference type="InterPro" id="IPR053144">
    <property type="entry name" value="Acetyltransferase_Butenolide"/>
</dbReference>
<name>A0ABQ2EDS6_9ACTN</name>
<evidence type="ECO:0000259" key="2">
    <source>
        <dbReference type="PROSITE" id="PS51186"/>
    </source>
</evidence>
<feature type="region of interest" description="Disordered" evidence="1">
    <location>
        <begin position="1"/>
        <end position="21"/>
    </location>
</feature>
<gene>
    <name evidence="3" type="ORF">GCM10011583_44710</name>
</gene>
<dbReference type="PANTHER" id="PTHR43233:SF1">
    <property type="entry name" value="FAMILY N-ACETYLTRANSFERASE, PUTATIVE (AFU_ORTHOLOGUE AFUA_6G03350)-RELATED"/>
    <property type="match status" value="1"/>
</dbReference>
<protein>
    <submittedName>
        <fullName evidence="3">N-acetyltransferase</fullName>
    </submittedName>
</protein>
<dbReference type="InterPro" id="IPR016181">
    <property type="entry name" value="Acyl_CoA_acyltransferase"/>
</dbReference>
<accession>A0ABQ2EDS6</accession>
<proteinExistence type="predicted"/>
<comment type="caution">
    <text evidence="3">The sequence shown here is derived from an EMBL/GenBank/DDBJ whole genome shotgun (WGS) entry which is preliminary data.</text>
</comment>